<sequence>MPQIAQIAATYASQIFWLLITFGLIYFVIGRGMMPKIEATVDARERKIADDLAAAQAAHARADELEAAHRAKMEEAKATVLAATNEAKKLATQETEKSVKAADAVLAEKAIAAQASLNAAKTEALGSVETVAAEAAQDLVAKVAGLTIDASDAKKAVGAVMAA</sequence>
<dbReference type="Proteomes" id="UP000282971">
    <property type="component" value="Unassembled WGS sequence"/>
</dbReference>
<dbReference type="RefSeq" id="WP_127744150.1">
    <property type="nucleotide sequence ID" value="NZ_SACN01000001.1"/>
</dbReference>
<evidence type="ECO:0000256" key="7">
    <source>
        <dbReference type="ARBA" id="ARBA00023065"/>
    </source>
</evidence>
<comment type="function">
    <text evidence="11">Component of the F(0) channel, it forms part of the peripheral stalk, linking F(1) to F(0). The b'-subunit is a diverged and duplicated form of b found in plants and photosynthetic bacteria.</text>
</comment>
<keyword evidence="13" id="KW-1003">Cell membrane</keyword>
<comment type="function">
    <text evidence="10 13">F(1)F(0) ATP synthase produces ATP from ADP in the presence of a proton or sodium gradient. F-type ATPases consist of two structural domains, F(1) containing the extramembraneous catalytic core and F(0) containing the membrane proton channel, linked together by a central stalk and a peripheral stalk. During catalysis, ATP synthesis in the catalytic domain of F(1) is coupled via a rotary mechanism of the central stalk subunits to proton translocation.</text>
</comment>
<keyword evidence="8 13" id="KW-0472">Membrane</keyword>
<evidence type="ECO:0000256" key="3">
    <source>
        <dbReference type="ARBA" id="ARBA00022547"/>
    </source>
</evidence>
<dbReference type="GO" id="GO:0005886">
    <property type="term" value="C:plasma membrane"/>
    <property type="evidence" value="ECO:0007669"/>
    <property type="project" value="UniProtKB-SubCell"/>
</dbReference>
<gene>
    <name evidence="13" type="primary">atpF</name>
    <name evidence="16" type="ORF">EOD43_12285</name>
</gene>
<dbReference type="GO" id="GO:0046961">
    <property type="term" value="F:proton-transporting ATPase activity, rotational mechanism"/>
    <property type="evidence" value="ECO:0007669"/>
    <property type="project" value="TreeGrafter"/>
</dbReference>
<accession>A0A437MA97</accession>
<dbReference type="PANTHER" id="PTHR33445:SF1">
    <property type="entry name" value="ATP SYNTHASE SUBUNIT B"/>
    <property type="match status" value="1"/>
</dbReference>
<feature type="transmembrane region" description="Helical" evidence="13">
    <location>
        <begin position="6"/>
        <end position="29"/>
    </location>
</feature>
<feature type="coiled-coil region" evidence="15">
    <location>
        <begin position="55"/>
        <end position="93"/>
    </location>
</feature>
<dbReference type="OrthoDB" id="9805716at2"/>
<dbReference type="InterPro" id="IPR050059">
    <property type="entry name" value="ATP_synthase_B_chain"/>
</dbReference>
<comment type="similarity">
    <text evidence="1 13 14">Belongs to the ATPase B chain family.</text>
</comment>
<keyword evidence="4 13" id="KW-0812">Transmembrane</keyword>
<evidence type="ECO:0000313" key="17">
    <source>
        <dbReference type="Proteomes" id="UP000282971"/>
    </source>
</evidence>
<name>A0A437MA97_9SPHN</name>
<dbReference type="EMBL" id="SACN01000001">
    <property type="protein sequence ID" value="RVT94577.1"/>
    <property type="molecule type" value="Genomic_DNA"/>
</dbReference>
<evidence type="ECO:0000256" key="13">
    <source>
        <dbReference type="HAMAP-Rule" id="MF_01398"/>
    </source>
</evidence>
<dbReference type="InterPro" id="IPR002146">
    <property type="entry name" value="ATP_synth_b/b'su_bac/chlpt"/>
</dbReference>
<evidence type="ECO:0000256" key="4">
    <source>
        <dbReference type="ARBA" id="ARBA00022692"/>
    </source>
</evidence>
<keyword evidence="7 13" id="KW-0406">Ion transport</keyword>
<evidence type="ECO:0000256" key="2">
    <source>
        <dbReference type="ARBA" id="ARBA00022448"/>
    </source>
</evidence>
<dbReference type="GO" id="GO:0012505">
    <property type="term" value="C:endomembrane system"/>
    <property type="evidence" value="ECO:0007669"/>
    <property type="project" value="UniProtKB-SubCell"/>
</dbReference>
<evidence type="ECO:0000256" key="12">
    <source>
        <dbReference type="ARBA" id="ARBA00037847"/>
    </source>
</evidence>
<keyword evidence="3 13" id="KW-0138">CF(0)</keyword>
<keyword evidence="9 13" id="KW-0066">ATP synthesis</keyword>
<evidence type="ECO:0000256" key="5">
    <source>
        <dbReference type="ARBA" id="ARBA00022781"/>
    </source>
</evidence>
<keyword evidence="5 13" id="KW-0375">Hydrogen ion transport</keyword>
<organism evidence="16 17">
    <name type="scientific">Sphingomonas crocodyli</name>
    <dbReference type="NCBI Taxonomy" id="1979270"/>
    <lineage>
        <taxon>Bacteria</taxon>
        <taxon>Pseudomonadati</taxon>
        <taxon>Pseudomonadota</taxon>
        <taxon>Alphaproteobacteria</taxon>
        <taxon>Sphingomonadales</taxon>
        <taxon>Sphingomonadaceae</taxon>
        <taxon>Sphingomonas</taxon>
    </lineage>
</organism>
<keyword evidence="6 13" id="KW-1133">Transmembrane helix</keyword>
<evidence type="ECO:0000256" key="9">
    <source>
        <dbReference type="ARBA" id="ARBA00023310"/>
    </source>
</evidence>
<comment type="caution">
    <text evidence="16">The sequence shown here is derived from an EMBL/GenBank/DDBJ whole genome shotgun (WGS) entry which is preliminary data.</text>
</comment>
<dbReference type="AlphaFoldDB" id="A0A437MA97"/>
<keyword evidence="15" id="KW-0175">Coiled coil</keyword>
<dbReference type="GO" id="GO:0045259">
    <property type="term" value="C:proton-transporting ATP synthase complex"/>
    <property type="evidence" value="ECO:0007669"/>
    <property type="project" value="UniProtKB-KW"/>
</dbReference>
<evidence type="ECO:0000256" key="1">
    <source>
        <dbReference type="ARBA" id="ARBA00005513"/>
    </source>
</evidence>
<dbReference type="GO" id="GO:0046933">
    <property type="term" value="F:proton-transporting ATP synthase activity, rotational mechanism"/>
    <property type="evidence" value="ECO:0007669"/>
    <property type="project" value="UniProtKB-UniRule"/>
</dbReference>
<proteinExistence type="inferred from homology"/>
<evidence type="ECO:0000256" key="11">
    <source>
        <dbReference type="ARBA" id="ARBA00025614"/>
    </source>
</evidence>
<reference evidence="16 17" key="1">
    <citation type="submission" date="2019-01" db="EMBL/GenBank/DDBJ databases">
        <authorList>
            <person name="Chen W.-M."/>
        </authorList>
    </citation>
    <scope>NUCLEOTIDE SEQUENCE [LARGE SCALE GENOMIC DNA]</scope>
    <source>
        <strain evidence="16 17">CCP-7</strain>
    </source>
</reference>
<evidence type="ECO:0000256" key="8">
    <source>
        <dbReference type="ARBA" id="ARBA00023136"/>
    </source>
</evidence>
<dbReference type="PANTHER" id="PTHR33445">
    <property type="entry name" value="ATP SYNTHASE SUBUNIT B', CHLOROPLASTIC"/>
    <property type="match status" value="1"/>
</dbReference>
<evidence type="ECO:0000256" key="10">
    <source>
        <dbReference type="ARBA" id="ARBA00025198"/>
    </source>
</evidence>
<evidence type="ECO:0000256" key="15">
    <source>
        <dbReference type="SAM" id="Coils"/>
    </source>
</evidence>
<dbReference type="HAMAP" id="MF_01398">
    <property type="entry name" value="ATP_synth_b_bprime"/>
    <property type="match status" value="1"/>
</dbReference>
<comment type="subcellular location">
    <subcellularLocation>
        <location evidence="13">Cell membrane</location>
        <topology evidence="13">Single-pass membrane protein</topology>
    </subcellularLocation>
    <subcellularLocation>
        <location evidence="12">Endomembrane system</location>
        <topology evidence="12">Single-pass membrane protein</topology>
    </subcellularLocation>
</comment>
<keyword evidence="2 13" id="KW-0813">Transport</keyword>
<comment type="subunit">
    <text evidence="13">F-type ATPases have 2 components, F(1) - the catalytic core - and F(0) - the membrane proton channel. F(1) has five subunits: alpha(3), beta(3), gamma(1), delta(1), epsilon(1). F(0) has three main subunits: a(1), b(2) and c(10-14). The alpha and beta chains form an alternating ring which encloses part of the gamma chain. F(1) is attached to F(0) by a central stalk formed by the gamma and epsilon chains, while a peripheral stalk is formed by the delta and b chains.</text>
</comment>
<evidence type="ECO:0000256" key="14">
    <source>
        <dbReference type="RuleBase" id="RU003848"/>
    </source>
</evidence>
<protein>
    <recommendedName>
        <fullName evidence="13">ATP synthase subunit b</fullName>
    </recommendedName>
    <alternativeName>
        <fullName evidence="13">ATP synthase F(0) sector subunit b</fullName>
    </alternativeName>
    <alternativeName>
        <fullName evidence="13">ATPase subunit I</fullName>
    </alternativeName>
    <alternativeName>
        <fullName evidence="13">F-type ATPase subunit b</fullName>
        <shortName evidence="13">F-ATPase subunit b</shortName>
    </alternativeName>
</protein>
<evidence type="ECO:0000256" key="6">
    <source>
        <dbReference type="ARBA" id="ARBA00022989"/>
    </source>
</evidence>
<keyword evidence="17" id="KW-1185">Reference proteome</keyword>
<evidence type="ECO:0000313" key="16">
    <source>
        <dbReference type="EMBL" id="RVT94577.1"/>
    </source>
</evidence>
<dbReference type="Pfam" id="PF00430">
    <property type="entry name" value="ATP-synt_B"/>
    <property type="match status" value="1"/>
</dbReference>